<dbReference type="Proteomes" id="UP001482620">
    <property type="component" value="Unassembled WGS sequence"/>
</dbReference>
<evidence type="ECO:0000313" key="2">
    <source>
        <dbReference type="Proteomes" id="UP001482620"/>
    </source>
</evidence>
<comment type="caution">
    <text evidence="1">The sequence shown here is derived from an EMBL/GenBank/DDBJ whole genome shotgun (WGS) entry which is preliminary data.</text>
</comment>
<dbReference type="PANTHER" id="PTHR12047">
    <property type="entry name" value="FANCONI ANEMIA GROUP A PROTEIN"/>
    <property type="match status" value="1"/>
</dbReference>
<protein>
    <submittedName>
        <fullName evidence="1">Uncharacterized protein</fullName>
    </submittedName>
</protein>
<evidence type="ECO:0000313" key="1">
    <source>
        <dbReference type="EMBL" id="MEQ2238860.1"/>
    </source>
</evidence>
<gene>
    <name evidence="1" type="ORF">ILYODFUR_037660</name>
</gene>
<dbReference type="PANTHER" id="PTHR12047:SF2">
    <property type="entry name" value="FANCONI ANEMIA GROUP A PROTEIN"/>
    <property type="match status" value="1"/>
</dbReference>
<proteinExistence type="predicted"/>
<feature type="non-terminal residue" evidence="1">
    <location>
        <position position="1"/>
    </location>
</feature>
<reference evidence="1 2" key="1">
    <citation type="submission" date="2021-06" db="EMBL/GenBank/DDBJ databases">
        <authorList>
            <person name="Palmer J.M."/>
        </authorList>
    </citation>
    <scope>NUCLEOTIDE SEQUENCE [LARGE SCALE GENOMIC DNA]</scope>
    <source>
        <strain evidence="2">if_2019</strain>
        <tissue evidence="1">Muscle</tissue>
    </source>
</reference>
<name>A0ABV0U102_9TELE</name>
<dbReference type="InterPro" id="IPR003516">
    <property type="entry name" value="FANCA"/>
</dbReference>
<keyword evidence="2" id="KW-1185">Reference proteome</keyword>
<sequence>QEYQQWACLEFYLTRPEEQGGCGGDAKKLCTHLFNGIMDQPLSDLNLEKLNCSSGLSGAGTCLPDLLSRLQVCNTVHCCQQAPGS</sequence>
<dbReference type="EMBL" id="JAHRIQ010054846">
    <property type="protein sequence ID" value="MEQ2238860.1"/>
    <property type="molecule type" value="Genomic_DNA"/>
</dbReference>
<organism evidence="1 2">
    <name type="scientific">Ilyodon furcidens</name>
    <name type="common">goldbreast splitfin</name>
    <dbReference type="NCBI Taxonomy" id="33524"/>
    <lineage>
        <taxon>Eukaryota</taxon>
        <taxon>Metazoa</taxon>
        <taxon>Chordata</taxon>
        <taxon>Craniata</taxon>
        <taxon>Vertebrata</taxon>
        <taxon>Euteleostomi</taxon>
        <taxon>Actinopterygii</taxon>
        <taxon>Neopterygii</taxon>
        <taxon>Teleostei</taxon>
        <taxon>Neoteleostei</taxon>
        <taxon>Acanthomorphata</taxon>
        <taxon>Ovalentaria</taxon>
        <taxon>Atherinomorphae</taxon>
        <taxon>Cyprinodontiformes</taxon>
        <taxon>Goodeidae</taxon>
        <taxon>Ilyodon</taxon>
    </lineage>
</organism>
<accession>A0ABV0U102</accession>